<keyword evidence="2 6" id="KW-0328">Glycosyltransferase</keyword>
<dbReference type="Pfam" id="PF00535">
    <property type="entry name" value="Glycos_transf_2"/>
    <property type="match status" value="1"/>
</dbReference>
<evidence type="ECO:0000259" key="5">
    <source>
        <dbReference type="Pfam" id="PF00535"/>
    </source>
</evidence>
<dbReference type="Proteomes" id="UP001319883">
    <property type="component" value="Unassembled WGS sequence"/>
</dbReference>
<keyword evidence="7" id="KW-1185">Reference proteome</keyword>
<dbReference type="Gene3D" id="3.90.550.10">
    <property type="entry name" value="Spore Coat Polysaccharide Biosynthesis Protein SpsA, Chain A"/>
    <property type="match status" value="1"/>
</dbReference>
<comment type="similarity">
    <text evidence="1">Belongs to the glycosyltransferase 2 family.</text>
</comment>
<dbReference type="RefSeq" id="WP_224420219.1">
    <property type="nucleotide sequence ID" value="NZ_JAGXFD010000001.1"/>
</dbReference>
<organism evidence="6 7">
    <name type="scientific">Modicisalibacter tunisiensis</name>
    <dbReference type="NCBI Taxonomy" id="390637"/>
    <lineage>
        <taxon>Bacteria</taxon>
        <taxon>Pseudomonadati</taxon>
        <taxon>Pseudomonadota</taxon>
        <taxon>Gammaproteobacteria</taxon>
        <taxon>Oceanospirillales</taxon>
        <taxon>Halomonadaceae</taxon>
        <taxon>Modicisalibacter</taxon>
    </lineage>
</organism>
<gene>
    <name evidence="6" type="ORF">KGQ91_02980</name>
</gene>
<feature type="domain" description="Glycosyltransferase 2-like" evidence="5">
    <location>
        <begin position="284"/>
        <end position="463"/>
    </location>
</feature>
<dbReference type="InterPro" id="IPR029044">
    <property type="entry name" value="Nucleotide-diphossugar_trans"/>
</dbReference>
<evidence type="ECO:0000256" key="4">
    <source>
        <dbReference type="SAM" id="MobiDB-lite"/>
    </source>
</evidence>
<protein>
    <submittedName>
        <fullName evidence="6">Glycosyltransferase</fullName>
        <ecNumber evidence="6">2.4.-.-</ecNumber>
    </submittedName>
</protein>
<accession>A0ABS7WVM3</accession>
<dbReference type="InterPro" id="IPR001173">
    <property type="entry name" value="Glyco_trans_2-like"/>
</dbReference>
<feature type="region of interest" description="Disordered" evidence="4">
    <location>
        <begin position="249"/>
        <end position="277"/>
    </location>
</feature>
<sequence>MADTFNRLHRELQTRLAAGDSDSVLDVARGLLGDPRTRDDALLWMGLLAARSPAAETVDTGLAALASLVLKNEDVSALRLLERLATIRSPRAGDAQAWRALASVAAAEAYRSEPTRPDLLVAHATHLADAASPAPLRQLLARHAPQLSAPDELRRLAPLFQRAFGWPFGAIRQAGERLQGWCLIAPDTPTPTLTLQAGQRRIAFNATRRHSLSLDSNERVDCLRFELALQGQAESLAVSIADAEGQPRQLVGGPLSLQDTRPPHRRPDASLPAEDAEPQRRAVTVLIPVYRGLEVTRRCLDSVLAHRAANRAFQRLVVIDDASPEPELVALLDAYATRGDIELHRQPLNRGFIGTVNHGLGLHTADDVVLLNSDTRVHGDWLDRLQHTAYRHARTASATPLSNNGELLSYLAPCDPAPAPDDDALARLDRAASQANGNDAARDARIPTGCGFCLYLRRDALDTLGGLDPTLIRGYGEESDWCYRAAVQGWHHRGALDVLVAHEGGVSFGAEKRLRVMQNLSVLETRYPQAERAFTAALQHDRLLPGRRRLWRHWLRTQPLSALRDLDAPATLPLWPSLAHAERALDAADTQGQRGIVLALSRRRQRLTLTGNAPHRWRLDYALPDDSALLGDDLHALGMTAIDARDDGVPNWLERWLPGWCPPRPRSQAEPPALAPAIPGIAAEAPRLLAVAGTSASLTRPRFVNWLQAQAREPRGARLLPLRRAAWPACAWRSGHLFPLPLAESRYRERVELLRDHLPLAGVVLLDTTPLTLADARWLDTAERSLPWWLPDDLADTLPADALATADGGRRPIHRLALACHATPSRRGRHAMPLESHHDGTV</sequence>
<evidence type="ECO:0000313" key="6">
    <source>
        <dbReference type="EMBL" id="MBZ9566650.1"/>
    </source>
</evidence>
<dbReference type="EC" id="2.4.-.-" evidence="6"/>
<dbReference type="PANTHER" id="PTHR43179">
    <property type="entry name" value="RHAMNOSYLTRANSFERASE WBBL"/>
    <property type="match status" value="1"/>
</dbReference>
<proteinExistence type="inferred from homology"/>
<dbReference type="SUPFAM" id="SSF53448">
    <property type="entry name" value="Nucleotide-diphospho-sugar transferases"/>
    <property type="match status" value="1"/>
</dbReference>
<keyword evidence="3 6" id="KW-0808">Transferase</keyword>
<evidence type="ECO:0000313" key="7">
    <source>
        <dbReference type="Proteomes" id="UP001319883"/>
    </source>
</evidence>
<dbReference type="EMBL" id="JAGXFD010000001">
    <property type="protein sequence ID" value="MBZ9566650.1"/>
    <property type="molecule type" value="Genomic_DNA"/>
</dbReference>
<dbReference type="GO" id="GO:0016757">
    <property type="term" value="F:glycosyltransferase activity"/>
    <property type="evidence" value="ECO:0007669"/>
    <property type="project" value="UniProtKB-KW"/>
</dbReference>
<evidence type="ECO:0000256" key="1">
    <source>
        <dbReference type="ARBA" id="ARBA00006739"/>
    </source>
</evidence>
<comment type="caution">
    <text evidence="6">The sequence shown here is derived from an EMBL/GenBank/DDBJ whole genome shotgun (WGS) entry which is preliminary data.</text>
</comment>
<name>A0ABS7WVM3_9GAMM</name>
<evidence type="ECO:0000256" key="2">
    <source>
        <dbReference type="ARBA" id="ARBA00022676"/>
    </source>
</evidence>
<reference evidence="6 7" key="1">
    <citation type="submission" date="2021-05" db="EMBL/GenBank/DDBJ databases">
        <title>Petroleum and Energy Research Collection (APPE): ex situ preservation of microbial diversity associated with the oil industry and exploitation of its biotechnological potential.</title>
        <authorList>
            <person name="Paixao C.T.M."/>
            <person name="Gomes M.B."/>
            <person name="Oliveira V.M."/>
        </authorList>
    </citation>
    <scope>NUCLEOTIDE SEQUENCE [LARGE SCALE GENOMIC DNA]</scope>
    <source>
        <strain evidence="6 7">LIT2</strain>
    </source>
</reference>
<evidence type="ECO:0000256" key="3">
    <source>
        <dbReference type="ARBA" id="ARBA00022679"/>
    </source>
</evidence>
<dbReference type="PANTHER" id="PTHR43179:SF12">
    <property type="entry name" value="GALACTOFURANOSYLTRANSFERASE GLFT2"/>
    <property type="match status" value="1"/>
</dbReference>